<dbReference type="EMBL" id="SMYL01000006">
    <property type="protein sequence ID" value="TDK65319.1"/>
    <property type="molecule type" value="Genomic_DNA"/>
</dbReference>
<dbReference type="Proteomes" id="UP000294829">
    <property type="component" value="Unassembled WGS sequence"/>
</dbReference>
<evidence type="ECO:0000313" key="4">
    <source>
        <dbReference type="Proteomes" id="UP000294829"/>
    </source>
</evidence>
<keyword evidence="2" id="KW-0732">Signal</keyword>
<dbReference type="PROSITE" id="PS51257">
    <property type="entry name" value="PROKAR_LIPOPROTEIN"/>
    <property type="match status" value="1"/>
</dbReference>
<protein>
    <submittedName>
        <fullName evidence="3">Uncharacterized protein</fullName>
    </submittedName>
</protein>
<evidence type="ECO:0000313" key="3">
    <source>
        <dbReference type="EMBL" id="TDK65319.1"/>
    </source>
</evidence>
<accession>A0A4R5W0L7</accession>
<organism evidence="3 4">
    <name type="scientific">Sapientia aquatica</name>
    <dbReference type="NCBI Taxonomy" id="1549640"/>
    <lineage>
        <taxon>Bacteria</taxon>
        <taxon>Pseudomonadati</taxon>
        <taxon>Pseudomonadota</taxon>
        <taxon>Betaproteobacteria</taxon>
        <taxon>Burkholderiales</taxon>
        <taxon>Oxalobacteraceae</taxon>
        <taxon>Sapientia</taxon>
    </lineage>
</organism>
<keyword evidence="4" id="KW-1185">Reference proteome</keyword>
<evidence type="ECO:0000256" key="2">
    <source>
        <dbReference type="SAM" id="SignalP"/>
    </source>
</evidence>
<feature type="chain" id="PRO_5020634690" evidence="2">
    <location>
        <begin position="19"/>
        <end position="184"/>
    </location>
</feature>
<sequence length="184" mass="19416">MFKVAASLIALCSICACSTPDNQSVNGPTSTPDRIGKAIVSPLNDINVVKENIPTVLSDAIKNPYQAPADSSCAAITEQVKKFDVALGPDLDATIDAHDKSMTEKGSVLAQDEAVGTVERTINGAIPFRSWIRKFSGAEKRSKEMTAAIAAGIVRRAYLKGMGQEKGCDYPAAPAKQTSATESK</sequence>
<dbReference type="OrthoDB" id="8775233at2"/>
<dbReference type="AlphaFoldDB" id="A0A4R5W0L7"/>
<reference evidence="3 4" key="1">
    <citation type="submission" date="2019-03" db="EMBL/GenBank/DDBJ databases">
        <title>Sapientia aquatica gen. nov., sp. nov., isolated from a crater lake.</title>
        <authorList>
            <person name="Felfoldi T."/>
            <person name="Szabo A."/>
            <person name="Toth E."/>
            <person name="Schumann P."/>
            <person name="Keki Z."/>
            <person name="Marialigeti K."/>
            <person name="Mathe I."/>
        </authorList>
    </citation>
    <scope>NUCLEOTIDE SEQUENCE [LARGE SCALE GENOMIC DNA]</scope>
    <source>
        <strain evidence="3 4">SA-152</strain>
    </source>
</reference>
<proteinExistence type="predicted"/>
<feature type="signal peptide" evidence="2">
    <location>
        <begin position="1"/>
        <end position="18"/>
    </location>
</feature>
<evidence type="ECO:0000256" key="1">
    <source>
        <dbReference type="SAM" id="MobiDB-lite"/>
    </source>
</evidence>
<gene>
    <name evidence="3" type="ORF">E2I14_12925</name>
</gene>
<feature type="region of interest" description="Disordered" evidence="1">
    <location>
        <begin position="165"/>
        <end position="184"/>
    </location>
</feature>
<comment type="caution">
    <text evidence="3">The sequence shown here is derived from an EMBL/GenBank/DDBJ whole genome shotgun (WGS) entry which is preliminary data.</text>
</comment>
<name>A0A4R5W0L7_9BURK</name>
<dbReference type="RefSeq" id="WP_133329163.1">
    <property type="nucleotide sequence ID" value="NZ_SMYL01000006.1"/>
</dbReference>